<dbReference type="InterPro" id="IPR001357">
    <property type="entry name" value="BRCT_dom"/>
</dbReference>
<dbReference type="InterPro" id="IPR000504">
    <property type="entry name" value="RRM_dom"/>
</dbReference>
<evidence type="ECO:0000256" key="2">
    <source>
        <dbReference type="SAM" id="MobiDB-lite"/>
    </source>
</evidence>
<evidence type="ECO:0000313" key="6">
    <source>
        <dbReference type="EMBL" id="KAF4665003.1"/>
    </source>
</evidence>
<dbReference type="PROSITE" id="PS50172">
    <property type="entry name" value="BRCT"/>
    <property type="match status" value="1"/>
</dbReference>
<name>A0A7J6M0C8_PEROL</name>
<feature type="compositionally biased region" description="Acidic residues" evidence="2">
    <location>
        <begin position="687"/>
        <end position="696"/>
    </location>
</feature>
<dbReference type="CDD" id="cd00590">
    <property type="entry name" value="RRM_SF"/>
    <property type="match status" value="1"/>
</dbReference>
<dbReference type="SUPFAM" id="SSF52113">
    <property type="entry name" value="BRCT domain"/>
    <property type="match status" value="1"/>
</dbReference>
<feature type="domain" description="PDZ" evidence="4">
    <location>
        <begin position="792"/>
        <end position="856"/>
    </location>
</feature>
<evidence type="ECO:0000313" key="7">
    <source>
        <dbReference type="Proteomes" id="UP000572268"/>
    </source>
</evidence>
<accession>A0A7J6M0C8</accession>
<dbReference type="AlphaFoldDB" id="A0A7J6M0C8"/>
<dbReference type="PROSITE" id="PS50106">
    <property type="entry name" value="PDZ"/>
    <property type="match status" value="1"/>
</dbReference>
<feature type="region of interest" description="Disordered" evidence="2">
    <location>
        <begin position="687"/>
        <end position="776"/>
    </location>
</feature>
<dbReference type="Gene3D" id="3.30.70.330">
    <property type="match status" value="1"/>
</dbReference>
<dbReference type="InterPro" id="IPR035979">
    <property type="entry name" value="RBD_domain_sf"/>
</dbReference>
<dbReference type="InterPro" id="IPR001478">
    <property type="entry name" value="PDZ"/>
</dbReference>
<sequence length="875" mass="94719">MPGSSDTTTWKDISTLDSGGLAEYLRSRGFKVASAIVWLESSAKASGWHLKNWAKAVEGLQVQQMREMVDRVYREDTERFRSFGVFAGMHSSVPMKELEELVRLGCNDEPPPDGIEPDAVEGSAEGELLTTQEMDDAGASPANCQDILGVSSLSSEGVEEVMESVLEETQPPYGCFLGDAKREEGQGAVESGDPDGDAEMEGPDDAVAAEEGAGSGVSSEGSSCSSSPVARTSSGRRMSSTSHKVLMLSGVGVAIERSANGLCNRLGGAKIESLDRCLEKGVTPKPSHVIVPNKKAVVTLKVLYGLCTPTCSIVREGWLAACRSASQWLPVDQYLVEDWADRPSWTVGKSGPLERMRIHFSGEMQSIPNVEHYHNLVRLCGGVVDKESPRGARVVVVGKNHKLPARLLFDLKHGFGVLCNHVKFGPQQICDLQGNGSSALRNCCYFCRARSYFLADSLSTGMSNRLFLSSLRGVRRLANANDETRQQAGKMRSAGEEGGQSAEEIVMQDVGGDDNKGSAGVVRKGRGHGGERALLEAPLLSSSARRRRTARASAADVAMEDGEFGNHNRGGAAANDDTSFINSYYPRGSGGKDAWKHDMYSGPMSAGSWVFVRNCPSTVTPQQLYHLFQSTVNSPVVSVKVHRGSIPTALIGFVRRDAAETAEQKLHGRDVDGTMLKVCKVDESVAEIEEPDEEEGDARAYSNGRARTPPQRARSYGAPRRGGWGSRSAPAQNSEEQLDLPRSARGRKANTFDSLPSLAGDDSKDQEDASVLPSPVRGWNMSSAGMDGLSWTVELHRVEGDRLGIDVDHQYPEYLLVERVTNGGVVERFNTENPSLALSRGDHIVRVNDVTGDSLKMIECCRKEKHLVWRVVRGK</sequence>
<comment type="caution">
    <text evidence="6">The sequence shown here is derived from an EMBL/GenBank/DDBJ whole genome shotgun (WGS) entry which is preliminary data.</text>
</comment>
<evidence type="ECO:0000259" key="3">
    <source>
        <dbReference type="PROSITE" id="PS50102"/>
    </source>
</evidence>
<dbReference type="Gene3D" id="3.40.50.10190">
    <property type="entry name" value="BRCT domain"/>
    <property type="match status" value="1"/>
</dbReference>
<dbReference type="SMART" id="SM00360">
    <property type="entry name" value="RRM"/>
    <property type="match status" value="1"/>
</dbReference>
<feature type="domain" description="RRM" evidence="3">
    <location>
        <begin position="608"/>
        <end position="683"/>
    </location>
</feature>
<protein>
    <submittedName>
        <fullName evidence="6">Uncharacterized protein</fullName>
    </submittedName>
</protein>
<feature type="compositionally biased region" description="Acidic residues" evidence="2">
    <location>
        <begin position="192"/>
        <end position="208"/>
    </location>
</feature>
<feature type="domain" description="BRCT" evidence="5">
    <location>
        <begin position="265"/>
        <end position="336"/>
    </location>
</feature>
<dbReference type="PROSITE" id="PS50102">
    <property type="entry name" value="RRM"/>
    <property type="match status" value="1"/>
</dbReference>
<evidence type="ECO:0000256" key="1">
    <source>
        <dbReference type="PROSITE-ProRule" id="PRU00176"/>
    </source>
</evidence>
<gene>
    <name evidence="6" type="ORF">FOL46_003926</name>
</gene>
<dbReference type="InterPro" id="IPR036420">
    <property type="entry name" value="BRCT_dom_sf"/>
</dbReference>
<evidence type="ECO:0000259" key="4">
    <source>
        <dbReference type="PROSITE" id="PS50106"/>
    </source>
</evidence>
<feature type="region of interest" description="Disordered" evidence="2">
    <location>
        <begin position="480"/>
        <end position="501"/>
    </location>
</feature>
<reference evidence="6 7" key="1">
    <citation type="submission" date="2020-04" db="EMBL/GenBank/DDBJ databases">
        <title>Perkinsus olseni comparative genomics.</title>
        <authorList>
            <person name="Bogema D.R."/>
        </authorList>
    </citation>
    <scope>NUCLEOTIDE SEQUENCE [LARGE SCALE GENOMIC DNA]</scope>
    <source>
        <strain evidence="6">ATCC PRA-31</strain>
    </source>
</reference>
<dbReference type="EMBL" id="JABANN010000245">
    <property type="protein sequence ID" value="KAF4665003.1"/>
    <property type="molecule type" value="Genomic_DNA"/>
</dbReference>
<feature type="region of interest" description="Disordered" evidence="2">
    <location>
        <begin position="183"/>
        <end position="241"/>
    </location>
</feature>
<proteinExistence type="predicted"/>
<organism evidence="6 7">
    <name type="scientific">Perkinsus olseni</name>
    <name type="common">Perkinsus atlanticus</name>
    <dbReference type="NCBI Taxonomy" id="32597"/>
    <lineage>
        <taxon>Eukaryota</taxon>
        <taxon>Sar</taxon>
        <taxon>Alveolata</taxon>
        <taxon>Perkinsozoa</taxon>
        <taxon>Perkinsea</taxon>
        <taxon>Perkinsida</taxon>
        <taxon>Perkinsidae</taxon>
        <taxon>Perkinsus</taxon>
    </lineage>
</organism>
<dbReference type="GO" id="GO:0003723">
    <property type="term" value="F:RNA binding"/>
    <property type="evidence" value="ECO:0007669"/>
    <property type="project" value="UniProtKB-UniRule"/>
</dbReference>
<feature type="compositionally biased region" description="Low complexity" evidence="2">
    <location>
        <begin position="209"/>
        <end position="241"/>
    </location>
</feature>
<dbReference type="SUPFAM" id="SSF54928">
    <property type="entry name" value="RNA-binding domain, RBD"/>
    <property type="match status" value="1"/>
</dbReference>
<keyword evidence="1" id="KW-0694">RNA-binding</keyword>
<dbReference type="Pfam" id="PF00076">
    <property type="entry name" value="RRM_1"/>
    <property type="match status" value="1"/>
</dbReference>
<evidence type="ECO:0000259" key="5">
    <source>
        <dbReference type="PROSITE" id="PS50172"/>
    </source>
</evidence>
<dbReference type="Proteomes" id="UP000572268">
    <property type="component" value="Unassembled WGS sequence"/>
</dbReference>
<dbReference type="InterPro" id="IPR012677">
    <property type="entry name" value="Nucleotide-bd_a/b_plait_sf"/>
</dbReference>